<evidence type="ECO:0000313" key="13">
    <source>
        <dbReference type="Proteomes" id="UP000321547"/>
    </source>
</evidence>
<keyword evidence="5 8" id="KW-0157">Chromophore</keyword>
<name>A0A1I5NLI2_9BACI</name>
<dbReference type="InterPro" id="IPR014729">
    <property type="entry name" value="Rossmann-like_a/b/a_fold"/>
</dbReference>
<feature type="site" description="Electron transfer via tryptophanyl radical" evidence="7">
    <location>
        <position position="310"/>
    </location>
</feature>
<dbReference type="Gene3D" id="1.25.40.80">
    <property type="match status" value="1"/>
</dbReference>
<dbReference type="PRINTS" id="PR00147">
    <property type="entry name" value="DNAPHOTLYASE"/>
</dbReference>
<dbReference type="EMBL" id="BJWI01000009">
    <property type="protein sequence ID" value="GEM01373.1"/>
    <property type="molecule type" value="Genomic_DNA"/>
</dbReference>
<evidence type="ECO:0000256" key="5">
    <source>
        <dbReference type="ARBA" id="ARBA00022991"/>
    </source>
</evidence>
<comment type="function">
    <text evidence="8">May have a photoreceptor function.</text>
</comment>
<dbReference type="PANTHER" id="PTHR11455">
    <property type="entry name" value="CRYPTOCHROME"/>
    <property type="match status" value="1"/>
</dbReference>
<dbReference type="STRING" id="306540.SAMN05421839_11015"/>
<dbReference type="Pfam" id="PF00875">
    <property type="entry name" value="DNA_photolyase"/>
    <property type="match status" value="1"/>
</dbReference>
<dbReference type="InterPro" id="IPR036155">
    <property type="entry name" value="Crypto/Photolyase_N_sf"/>
</dbReference>
<comment type="cofactor">
    <cofactor evidence="6 8">
        <name>FAD</name>
        <dbReference type="ChEBI" id="CHEBI:57692"/>
    </cofactor>
    <text evidence="6 8">Binds 1 FAD per subunit.</text>
</comment>
<proteinExistence type="inferred from homology"/>
<comment type="cofactor">
    <cofactor evidence="8">
        <name>(6R)-5,10-methylene-5,6,7,8-tetrahydrofolate</name>
        <dbReference type="ChEBI" id="CHEBI:15636"/>
    </cofactor>
    <text evidence="8">Binds 1 5,10-methenyltetrahydrofolate (MTHF) per subunit.</text>
</comment>
<feature type="binding site" evidence="6">
    <location>
        <begin position="376"/>
        <end position="378"/>
    </location>
    <ligand>
        <name>FAD</name>
        <dbReference type="ChEBI" id="CHEBI:57692"/>
    </ligand>
</feature>
<feature type="binding site" evidence="6">
    <location>
        <begin position="279"/>
        <end position="286"/>
    </location>
    <ligand>
        <name>FAD</name>
        <dbReference type="ChEBI" id="CHEBI:57692"/>
    </ligand>
</feature>
<dbReference type="Pfam" id="PF03441">
    <property type="entry name" value="FAD_binding_7"/>
    <property type="match status" value="1"/>
</dbReference>
<evidence type="ECO:0000313" key="11">
    <source>
        <dbReference type="EMBL" id="SFP22698.1"/>
    </source>
</evidence>
<dbReference type="GO" id="GO:0000719">
    <property type="term" value="P:photoreactive repair"/>
    <property type="evidence" value="ECO:0007669"/>
    <property type="project" value="TreeGrafter"/>
</dbReference>
<dbReference type="NCBIfam" id="TIGR02765">
    <property type="entry name" value="crypto_DASH"/>
    <property type="match status" value="1"/>
</dbReference>
<evidence type="ECO:0000256" key="8">
    <source>
        <dbReference type="RuleBase" id="RU367151"/>
    </source>
</evidence>
<keyword evidence="3 6" id="KW-0285">Flavoprotein</keyword>
<dbReference type="EMBL" id="FOXC01000010">
    <property type="protein sequence ID" value="SFP22698.1"/>
    <property type="molecule type" value="Genomic_DNA"/>
</dbReference>
<dbReference type="InterPro" id="IPR014133">
    <property type="entry name" value="Cry_DASH"/>
</dbReference>
<evidence type="ECO:0000313" key="10">
    <source>
        <dbReference type="EMBL" id="GEM01373.1"/>
    </source>
</evidence>
<dbReference type="GO" id="GO:0003904">
    <property type="term" value="F:deoxyribodipyrimidine photo-lyase activity"/>
    <property type="evidence" value="ECO:0007669"/>
    <property type="project" value="TreeGrafter"/>
</dbReference>
<keyword evidence="11" id="KW-0456">Lyase</keyword>
<evidence type="ECO:0000256" key="3">
    <source>
        <dbReference type="ARBA" id="ARBA00022630"/>
    </source>
</evidence>
<dbReference type="PROSITE" id="PS51645">
    <property type="entry name" value="PHR_CRY_ALPHA_BETA"/>
    <property type="match status" value="1"/>
</dbReference>
<evidence type="ECO:0000256" key="2">
    <source>
        <dbReference type="ARBA" id="ARBA00017881"/>
    </source>
</evidence>
<evidence type="ECO:0000256" key="6">
    <source>
        <dbReference type="PIRSR" id="PIRSR602081-1"/>
    </source>
</evidence>
<feature type="site" description="Electron transfer via tryptophanyl radical" evidence="7">
    <location>
        <position position="386"/>
    </location>
</feature>
<feature type="domain" description="Photolyase/cryptochrome alpha/beta" evidence="9">
    <location>
        <begin position="2"/>
        <end position="137"/>
    </location>
</feature>
<reference evidence="10 13" key="2">
    <citation type="submission" date="2019-07" db="EMBL/GenBank/DDBJ databases">
        <title>Whole genome shotgun sequence of Halolactibacillus halophilus NBRC 100868.</title>
        <authorList>
            <person name="Hosoyama A."/>
            <person name="Uohara A."/>
            <person name="Ohji S."/>
            <person name="Ichikawa N."/>
        </authorList>
    </citation>
    <scope>NUCLEOTIDE SEQUENCE [LARGE SCALE GENOMIC DNA]</scope>
    <source>
        <strain evidence="10 13">NBRC 100868</strain>
    </source>
</reference>
<dbReference type="AlphaFoldDB" id="A0A1I5NLI2"/>
<feature type="binding site" evidence="6">
    <location>
        <begin position="239"/>
        <end position="243"/>
    </location>
    <ligand>
        <name>FAD</name>
        <dbReference type="ChEBI" id="CHEBI:57692"/>
    </ligand>
</feature>
<dbReference type="InterPro" id="IPR002081">
    <property type="entry name" value="Cryptochrome/DNA_photolyase_1"/>
</dbReference>
<dbReference type="InterPro" id="IPR005101">
    <property type="entry name" value="Cryptochr/Photolyase_FAD-bd"/>
</dbReference>
<dbReference type="GO" id="GO:0003677">
    <property type="term" value="F:DNA binding"/>
    <property type="evidence" value="ECO:0007669"/>
    <property type="project" value="TreeGrafter"/>
</dbReference>
<evidence type="ECO:0000256" key="7">
    <source>
        <dbReference type="PIRSR" id="PIRSR602081-2"/>
    </source>
</evidence>
<comment type="similarity">
    <text evidence="1 8">Belongs to the DNA photolyase class-1 family.</text>
</comment>
<dbReference type="SUPFAM" id="SSF52425">
    <property type="entry name" value="Cryptochrome/photolyase, N-terminal domain"/>
    <property type="match status" value="1"/>
</dbReference>
<feature type="binding site" evidence="6">
    <location>
        <position position="226"/>
    </location>
    <ligand>
        <name>FAD</name>
        <dbReference type="ChEBI" id="CHEBI:57692"/>
    </ligand>
</feature>
<reference evidence="11 12" key="1">
    <citation type="submission" date="2016-10" db="EMBL/GenBank/DDBJ databases">
        <authorList>
            <person name="de Groot N.N."/>
        </authorList>
    </citation>
    <scope>NUCLEOTIDE SEQUENCE [LARGE SCALE GENOMIC DNA]</scope>
    <source>
        <strain evidence="11 12">DSM 17073</strain>
    </source>
</reference>
<protein>
    <recommendedName>
        <fullName evidence="2 8">Cryptochrome DASH</fullName>
    </recommendedName>
</protein>
<evidence type="ECO:0000256" key="1">
    <source>
        <dbReference type="ARBA" id="ARBA00005862"/>
    </source>
</evidence>
<dbReference type="InterPro" id="IPR036134">
    <property type="entry name" value="Crypto/Photolyase_FAD-like_sf"/>
</dbReference>
<gene>
    <name evidence="10" type="primary">cry</name>
    <name evidence="10" type="ORF">HHA03_09050</name>
    <name evidence="11" type="ORF">SAMN05421839_11015</name>
</gene>
<dbReference type="Proteomes" id="UP000242243">
    <property type="component" value="Unassembled WGS sequence"/>
</dbReference>
<dbReference type="SUPFAM" id="SSF48173">
    <property type="entry name" value="Cryptochrome/photolyase FAD-binding domain"/>
    <property type="match status" value="1"/>
</dbReference>
<organism evidence="11 12">
    <name type="scientific">Halolactibacillus halophilus</name>
    <dbReference type="NCBI Taxonomy" id="306540"/>
    <lineage>
        <taxon>Bacteria</taxon>
        <taxon>Bacillati</taxon>
        <taxon>Bacillota</taxon>
        <taxon>Bacilli</taxon>
        <taxon>Bacillales</taxon>
        <taxon>Bacillaceae</taxon>
        <taxon>Halolactibacillus</taxon>
    </lineage>
</organism>
<sequence>MTCALVWFRNDLRVHDHEPLLRAAQSGLPVVGVYCFDPRHFQPTTFGFPKTGAHRAHFLIESIENLRDSMNKIGLSLIVKVGKPEEVIPELSESLDIQAIYYHHEIGSEEQEVEHSVKKNIPSRNFFSYTGHNLYHVDDLPFTIDELPDVYTSFRKLIEKEAQVRPVLPTPMKVAGVPVTSEGRIPSEYDLGVGAAPETIIYHGGSKEGKKRLRHYFYDTDRISTYKDTRNGMLELDDSSKLSPYLAHGCLSPRFIYWQLKRYENARVKNKSTYWLYFELLWRDYFYLVHLKFKNKLFHQDGLFGLSMPWSADEEKIQAWIHGKTGYPLVDANMIELKTTGYMSNRGRQNVASFLTKNLGIDWRIGAAWFESCLVDYDVSSNYGNWCYSAGVGNDARGFRIFNVTKQGKDYDPKADYAKHWLPVLKNIPSSRVYDVPTFTAFEWAEYELTLGEDYPEPLVDLTESARKQRARYEQAERKKGT</sequence>
<evidence type="ECO:0000256" key="4">
    <source>
        <dbReference type="ARBA" id="ARBA00022827"/>
    </source>
</evidence>
<dbReference type="RefSeq" id="WP_200795833.1">
    <property type="nucleotide sequence ID" value="NZ_BJWI01000009.1"/>
</dbReference>
<accession>A0A1I5NLI2</accession>
<dbReference type="GO" id="GO:0071949">
    <property type="term" value="F:FAD binding"/>
    <property type="evidence" value="ECO:0007669"/>
    <property type="project" value="TreeGrafter"/>
</dbReference>
<evidence type="ECO:0000259" key="9">
    <source>
        <dbReference type="PROSITE" id="PS51645"/>
    </source>
</evidence>
<dbReference type="Gene3D" id="3.40.50.620">
    <property type="entry name" value="HUPs"/>
    <property type="match status" value="1"/>
</dbReference>
<dbReference type="Gene3D" id="1.10.579.10">
    <property type="entry name" value="DNA Cyclobutane Dipyrimidine Photolyase, subunit A, domain 3"/>
    <property type="match status" value="1"/>
</dbReference>
<keyword evidence="4 6" id="KW-0274">FAD</keyword>
<dbReference type="PANTHER" id="PTHR11455:SF22">
    <property type="entry name" value="CRYPTOCHROME DASH"/>
    <property type="match status" value="1"/>
</dbReference>
<dbReference type="Proteomes" id="UP000321547">
    <property type="component" value="Unassembled WGS sequence"/>
</dbReference>
<evidence type="ECO:0000313" key="12">
    <source>
        <dbReference type="Proteomes" id="UP000242243"/>
    </source>
</evidence>
<dbReference type="InterPro" id="IPR006050">
    <property type="entry name" value="DNA_photolyase_N"/>
</dbReference>
<keyword evidence="13" id="KW-1185">Reference proteome</keyword>
<feature type="site" description="Electron transfer via tryptophanyl radical" evidence="7">
    <location>
        <position position="363"/>
    </location>
</feature>